<proteinExistence type="predicted"/>
<dbReference type="RefSeq" id="WP_162386971.1">
    <property type="nucleotide sequence ID" value="NZ_CP045997.1"/>
</dbReference>
<accession>A0A6P1VV16</accession>
<sequence length="2041" mass="236034">MNSTLASAQGDRIDFAGKYPQFRLFAAKVYDELVDNTLAWIKIGDPEAGKLDDIQFATRTEIHAFQVKWSAANKTPAFRYKELVQLLPDLLTSWQQLVFANQSEGKRLRIYLLSNRLPSENDQIKLNGVNIGSFRHFIMNVWNPLRVGGKLSTLAPSWRSFVKKELANYKIDQNKFVHFVQSSTLIFGDTLPDRSSHRHYHTYKKDTDALFDFILSELHDPAHRVLFTASELKKALGWEERTQEIFSHDFFVDPTQYEPNTLTLRAISSAVDKLSGGYIFVQGGPGTGKSTLLTEWAKSRRERVIRYFIYLNQGAANGRTSTRGDALHLYHDLSVQLANQGVFKEGVLHTAWDLGQIQSIFTRQLVELKQEYQNTGQKAIIIIDGLDHIPREYHPNQNLLHFLPAPNDIPEGVYFVLGSQTYELNDLFPPVRQAFDQVERWVEMEALSKATVGTIAERKLGRSLSDTIQDQIFQRSAGHPLYLSYIMRSLSSIDVIEIEDRLKLFPLIDGDIVLYYDSIWQEFADNEVFIELMGLIARLRYGVHNRMLLEWQLSHPQKLLLKRLLDQFFDQFFGYRNFFHNSFRQYVIKKSAIDILTDTFDEQNDKLLYGKLAERSQHSGDRLFQHDYLYYLYQAGRYETFMEIASASYFDQQRHRFRPLKQIIEDLRLGLTIAAQHHSLNKLLEYGFLTAEIQNRSYHQDQSQFFTLFPQLLSLDSLAEYALTLSSDQVKPTFQLVRLLYGNGHRSEARRLFALKEPVELSRKELVLTQQLTINYHFHNVDELLTEWIRTVALWADPAVLVPKILSLTYQESPWVTEYEHIAEEERKKLAQIKSVMLETLVDSLSVKKETRSLAKTVLQHLSELHSVNLPFLIRQHRLIIEDCLADKDGASANEVLTQLLNQVSPNQVTKNILRVSVAELIYQVRRDSILIQEWLNNISTVDELEELNSFSFDKNTFEQYRPDLWFITLKAYVGDPVRLHEYFREKEGDDTEGYNVLVNWMRSAGEIAQLGGESNHELHLSNRILLPLARFYYAMPERLFHHRYWYFAERGREGYFQELVHTIGLYGHHAIQQAGKLFKQEFIQQSTFWPAKLRRQIWLDLGQYGFPSEYVKAEIELLESELLNEESDVMSRQKEALKQANVWLILNEPEHAKRWVTRSLDEAFGIKNEKDYQLSDWAGWLKRVNDFEPTKAAERIRWLAGYIKYVRQVTQSAAAEGLSDELLDATWQWNTQAGILLFNWSLSHGYSKLQDGLASLLGTLLTEADESVIPSVASFYGSVFLYNSSKVDRSLLKQLVNRIKLHTNCSQLIRQLLLDIDRYALPESRPTYQEVLEEVNVVYQSPRYIPEERSHWRTATKIHVGGHTPMTNREIAALVNNLDELKSITPQAKLTDNGGVFDWMPVLQKVKQELIEAGIATMLDTLPGDKHVAFNLLTALAELAVEAGQSNTARSIGRRLLADERGGWLTNYDEGKRLAAYRILTKLDGDSAHKEAWADFARSFIESGNISYLRDLATILPVVSPGYDVLEVWLQIEHYITRLMGEGEWDSHVPILEDQKTISPETCLATITLRLATSYEKGVSESAQVFFAHQLVVERQVFLDVLNDYFVNADDFGRLMFTRMMLYLANYHPALLIQFRQHVQQLLKDRLFNVRVSAYQLWRQMGEFPSTTSTVISPLPWGDYWRLFEVGVLYVNFDEDQHWVDNKINADDVLHILDTELQLLTQLVGIPELILGQRIVEILNTELSDKKSALSLRAQAVEFGIEAISYPYNLVADYVLNVILGELVEHGYFQKWLDWSGIVPFFDPNLWYIEHQRWPSFIEGIFSPENVQYGSYQLDEKWPSKADQSLIRLTLVQGEQIILAERSFFRGLGWEYDSELRESCVDFSGRENLFSFDYGAFKNYNRLMMAEVITLDNSPSLIIANHGMNLFDTPQNIVTWLAFNPRIAKEMGWHLSDQGVFRWLDIDNTIMVESIFWTDGNTRMNPPHLGSETGSGWLTLSSEKAFAQLSSKYKFVQRQHVHRWSRVKSTQKTLNGEASRIVLL</sequence>
<gene>
    <name evidence="2" type="ORF">GJR95_16775</name>
</gene>
<evidence type="ECO:0000256" key="1">
    <source>
        <dbReference type="ARBA" id="ARBA00022737"/>
    </source>
</evidence>
<keyword evidence="1" id="KW-0677">Repeat</keyword>
<dbReference type="InterPro" id="IPR051191">
    <property type="entry name" value="DCAF12"/>
</dbReference>
<keyword evidence="3" id="KW-1185">Reference proteome</keyword>
<dbReference type="InterPro" id="IPR027417">
    <property type="entry name" value="P-loop_NTPase"/>
</dbReference>
<evidence type="ECO:0000313" key="3">
    <source>
        <dbReference type="Proteomes" id="UP000464577"/>
    </source>
</evidence>
<dbReference type="Gene3D" id="3.40.50.300">
    <property type="entry name" value="P-loop containing nucleotide triphosphate hydrolases"/>
    <property type="match status" value="1"/>
</dbReference>
<protein>
    <submittedName>
        <fullName evidence="2">NACHT domain-containing protein</fullName>
    </submittedName>
</protein>
<organism evidence="2 3">
    <name type="scientific">Spirosoma endbachense</name>
    <dbReference type="NCBI Taxonomy" id="2666025"/>
    <lineage>
        <taxon>Bacteria</taxon>
        <taxon>Pseudomonadati</taxon>
        <taxon>Bacteroidota</taxon>
        <taxon>Cytophagia</taxon>
        <taxon>Cytophagales</taxon>
        <taxon>Cytophagaceae</taxon>
        <taxon>Spirosoma</taxon>
    </lineage>
</organism>
<dbReference type="KEGG" id="senf:GJR95_16775"/>
<dbReference type="PANTHER" id="PTHR19860">
    <property type="entry name" value="DDB1- AND CUL4-ASSOCIATED FACTOR 12-RELATED"/>
    <property type="match status" value="1"/>
</dbReference>
<dbReference type="EMBL" id="CP045997">
    <property type="protein sequence ID" value="QHV96565.1"/>
    <property type="molecule type" value="Genomic_DNA"/>
</dbReference>
<name>A0A6P1VV16_9BACT</name>
<dbReference type="PANTHER" id="PTHR19860:SF40">
    <property type="entry name" value="WD40 REPEAT-CONTAINING PROTEIN"/>
    <property type="match status" value="1"/>
</dbReference>
<dbReference type="Proteomes" id="UP000464577">
    <property type="component" value="Chromosome"/>
</dbReference>
<evidence type="ECO:0000313" key="2">
    <source>
        <dbReference type="EMBL" id="QHV96565.1"/>
    </source>
</evidence>
<dbReference type="SUPFAM" id="SSF52540">
    <property type="entry name" value="P-loop containing nucleoside triphosphate hydrolases"/>
    <property type="match status" value="1"/>
</dbReference>
<reference evidence="2 3" key="1">
    <citation type="submission" date="2019-11" db="EMBL/GenBank/DDBJ databases">
        <title>Spirosoma endbachense sp. nov., isolated from a natural salt meadow.</title>
        <authorList>
            <person name="Rojas J."/>
            <person name="Ambika Manirajan B."/>
            <person name="Ratering S."/>
            <person name="Suarez C."/>
            <person name="Geissler-Plaum R."/>
            <person name="Schnell S."/>
        </authorList>
    </citation>
    <scope>NUCLEOTIDE SEQUENCE [LARGE SCALE GENOMIC DNA]</scope>
    <source>
        <strain evidence="2 3">I-24</strain>
    </source>
</reference>